<keyword evidence="5" id="KW-1015">Disulfide bond</keyword>
<dbReference type="PROSITE" id="PS50835">
    <property type="entry name" value="IG_LIKE"/>
    <property type="match status" value="1"/>
</dbReference>
<dbReference type="AlphaFoldDB" id="A0A8B7APJ7"/>
<dbReference type="SUPFAM" id="SSF54452">
    <property type="entry name" value="MHC antigen-recognition domain"/>
    <property type="match status" value="1"/>
</dbReference>
<keyword evidence="3" id="KW-0732">Signal</keyword>
<dbReference type="InterPro" id="IPR011161">
    <property type="entry name" value="MHC_I-like_Ag-recog"/>
</dbReference>
<dbReference type="GO" id="GO:0005615">
    <property type="term" value="C:extracellular space"/>
    <property type="evidence" value="ECO:0007669"/>
    <property type="project" value="TreeGrafter"/>
</dbReference>
<dbReference type="SUPFAM" id="SSF48726">
    <property type="entry name" value="Immunoglobulin"/>
    <property type="match status" value="1"/>
</dbReference>
<dbReference type="Pfam" id="PF00129">
    <property type="entry name" value="MHC_I"/>
    <property type="match status" value="1"/>
</dbReference>
<dbReference type="InterPro" id="IPR003597">
    <property type="entry name" value="Ig_C1-set"/>
</dbReference>
<dbReference type="Pfam" id="PF07654">
    <property type="entry name" value="C1-set"/>
    <property type="match status" value="1"/>
</dbReference>
<dbReference type="OrthoDB" id="9837366at2759"/>
<keyword evidence="8" id="KW-1185">Reference proteome</keyword>
<dbReference type="InterPro" id="IPR036179">
    <property type="entry name" value="Ig-like_dom_sf"/>
</dbReference>
<evidence type="ECO:0000256" key="3">
    <source>
        <dbReference type="ARBA" id="ARBA00022729"/>
    </source>
</evidence>
<dbReference type="InterPro" id="IPR013783">
    <property type="entry name" value="Ig-like_fold"/>
</dbReference>
<evidence type="ECO:0000256" key="6">
    <source>
        <dbReference type="ARBA" id="ARBA00023180"/>
    </source>
</evidence>
<protein>
    <submittedName>
        <fullName evidence="9">MHC class I polypeptide-related sequence B-like</fullName>
    </submittedName>
</protein>
<dbReference type="Gene3D" id="2.60.40.10">
    <property type="entry name" value="Immunoglobulins"/>
    <property type="match status" value="1"/>
</dbReference>
<evidence type="ECO:0000256" key="5">
    <source>
        <dbReference type="ARBA" id="ARBA00023157"/>
    </source>
</evidence>
<dbReference type="SMART" id="SM00407">
    <property type="entry name" value="IGc1"/>
    <property type="match status" value="1"/>
</dbReference>
<dbReference type="InterPro" id="IPR050208">
    <property type="entry name" value="MHC_class-I_related"/>
</dbReference>
<feature type="domain" description="Ig-like" evidence="7">
    <location>
        <begin position="205"/>
        <end position="295"/>
    </location>
</feature>
<dbReference type="GO" id="GO:0009897">
    <property type="term" value="C:external side of plasma membrane"/>
    <property type="evidence" value="ECO:0007669"/>
    <property type="project" value="TreeGrafter"/>
</dbReference>
<dbReference type="InterPro" id="IPR003006">
    <property type="entry name" value="Ig/MHC_CS"/>
</dbReference>
<dbReference type="Gene3D" id="3.30.500.10">
    <property type="entry name" value="MHC class I-like antigen recognition-like"/>
    <property type="match status" value="1"/>
</dbReference>
<keyword evidence="2" id="KW-1003">Cell membrane</keyword>
<dbReference type="PROSITE" id="PS00290">
    <property type="entry name" value="IG_MHC"/>
    <property type="match status" value="1"/>
</dbReference>
<dbReference type="InterPro" id="IPR011162">
    <property type="entry name" value="MHC_I/II-like_Ag-recog"/>
</dbReference>
<dbReference type="FunFam" id="3.30.500.10:FF:000003">
    <property type="entry name" value="IgG receptor FcRn large subunit p51"/>
    <property type="match status" value="1"/>
</dbReference>
<reference evidence="9" key="1">
    <citation type="submission" date="2025-08" db="UniProtKB">
        <authorList>
            <consortium name="RefSeq"/>
        </authorList>
    </citation>
    <scope>IDENTIFICATION</scope>
</reference>
<evidence type="ECO:0000313" key="8">
    <source>
        <dbReference type="Proteomes" id="UP000694850"/>
    </source>
</evidence>
<dbReference type="GO" id="GO:0006955">
    <property type="term" value="P:immune response"/>
    <property type="evidence" value="ECO:0007669"/>
    <property type="project" value="TreeGrafter"/>
</dbReference>
<organism evidence="8 9">
    <name type="scientific">Orycteropus afer afer</name>
    <dbReference type="NCBI Taxonomy" id="1230840"/>
    <lineage>
        <taxon>Eukaryota</taxon>
        <taxon>Metazoa</taxon>
        <taxon>Chordata</taxon>
        <taxon>Craniata</taxon>
        <taxon>Vertebrata</taxon>
        <taxon>Euteleostomi</taxon>
        <taxon>Mammalia</taxon>
        <taxon>Eutheria</taxon>
        <taxon>Afrotheria</taxon>
        <taxon>Tubulidentata</taxon>
        <taxon>Orycteropodidae</taxon>
        <taxon>Orycteropus</taxon>
    </lineage>
</organism>
<evidence type="ECO:0000313" key="9">
    <source>
        <dbReference type="RefSeq" id="XP_007949649.1"/>
    </source>
</evidence>
<sequence length="336" mass="37840">MAHFSGHLITDVGAGAVLGAHSLRYDLKVVFQYGFVQSQILGEGHLDEKPFLYYDSEKGRAEPWGPWAEAHLGTETCDTETKDLTERGMELKMTLADIMPLTDQQKGLYSLQETLGCKIQEDKSARGFWHFFFDGERFLSYHPETQKWMVLRSTVQTLAVEIKKIWDADRDKSNSYSPRVQGETCGKLQKYLKSWMSFKEQIVPPAVNVTYTESVEGITLMCWASGFYPSEISLTWLPDGEPLSQDSQDYRCGLPYENGTSETCVSIRVPKGKEQRYSCHVEHDGKHTTYPVTIEHEQLQDPGQLEKVTADNNGIMQLGSQSLLSAPECVSSARGA</sequence>
<accession>A0A8B7APJ7</accession>
<dbReference type="CDD" id="cd07698">
    <property type="entry name" value="IgC1_MHC_I_alpha3"/>
    <property type="match status" value="1"/>
</dbReference>
<dbReference type="PANTHER" id="PTHR16675:SF154">
    <property type="entry name" value="MHC CLASS I POLYPEPTIDE-RELATED SEQUENCE A-RELATED"/>
    <property type="match status" value="1"/>
</dbReference>
<evidence type="ECO:0000256" key="1">
    <source>
        <dbReference type="ARBA" id="ARBA00004236"/>
    </source>
</evidence>
<keyword evidence="4" id="KW-0472">Membrane</keyword>
<proteinExistence type="predicted"/>
<evidence type="ECO:0000259" key="7">
    <source>
        <dbReference type="PROSITE" id="PS50835"/>
    </source>
</evidence>
<dbReference type="Proteomes" id="UP000694850">
    <property type="component" value="Unplaced"/>
</dbReference>
<dbReference type="InterPro" id="IPR007110">
    <property type="entry name" value="Ig-like_dom"/>
</dbReference>
<evidence type="ECO:0000256" key="2">
    <source>
        <dbReference type="ARBA" id="ARBA00022475"/>
    </source>
</evidence>
<dbReference type="PANTHER" id="PTHR16675">
    <property type="entry name" value="MHC CLASS I-RELATED"/>
    <property type="match status" value="1"/>
</dbReference>
<dbReference type="InterPro" id="IPR037055">
    <property type="entry name" value="MHC_I-like_Ag-recog_sf"/>
</dbReference>
<comment type="subcellular location">
    <subcellularLocation>
        <location evidence="1">Cell membrane</location>
    </subcellularLocation>
</comment>
<evidence type="ECO:0000256" key="4">
    <source>
        <dbReference type="ARBA" id="ARBA00023136"/>
    </source>
</evidence>
<dbReference type="FunFam" id="2.60.40.10:FF:000204">
    <property type="entry name" value="Major histocompatibility complex, class I-related protein"/>
    <property type="match status" value="1"/>
</dbReference>
<keyword evidence="6" id="KW-0325">Glycoprotein</keyword>
<gene>
    <name evidence="9" type="primary">LOC103206019</name>
</gene>
<name>A0A8B7APJ7_ORYAF</name>
<dbReference type="RefSeq" id="XP_007949649.1">
    <property type="nucleotide sequence ID" value="XM_007951458.1"/>
</dbReference>
<dbReference type="GeneID" id="103206019"/>